<gene>
    <name evidence="2" type="ORF">NDU88_007367</name>
</gene>
<comment type="caution">
    <text evidence="2">The sequence shown here is derived from an EMBL/GenBank/DDBJ whole genome shotgun (WGS) entry which is preliminary data.</text>
</comment>
<feature type="region of interest" description="Disordered" evidence="1">
    <location>
        <begin position="46"/>
        <end position="125"/>
    </location>
</feature>
<feature type="compositionally biased region" description="Polar residues" evidence="1">
    <location>
        <begin position="65"/>
        <end position="80"/>
    </location>
</feature>
<reference evidence="2" key="1">
    <citation type="journal article" date="2022" name="bioRxiv">
        <title>Sequencing and chromosome-scale assembly of the giantPleurodeles waltlgenome.</title>
        <authorList>
            <person name="Brown T."/>
            <person name="Elewa A."/>
            <person name="Iarovenko S."/>
            <person name="Subramanian E."/>
            <person name="Araus A.J."/>
            <person name="Petzold A."/>
            <person name="Susuki M."/>
            <person name="Suzuki K.-i.T."/>
            <person name="Hayashi T."/>
            <person name="Toyoda A."/>
            <person name="Oliveira C."/>
            <person name="Osipova E."/>
            <person name="Leigh N.D."/>
            <person name="Simon A."/>
            <person name="Yun M.H."/>
        </authorList>
    </citation>
    <scope>NUCLEOTIDE SEQUENCE</scope>
    <source>
        <strain evidence="2">20211129_DDA</strain>
        <tissue evidence="2">Liver</tissue>
    </source>
</reference>
<evidence type="ECO:0000313" key="3">
    <source>
        <dbReference type="Proteomes" id="UP001066276"/>
    </source>
</evidence>
<dbReference type="Proteomes" id="UP001066276">
    <property type="component" value="Chromosome 10"/>
</dbReference>
<proteinExistence type="predicted"/>
<evidence type="ECO:0000256" key="1">
    <source>
        <dbReference type="SAM" id="MobiDB-lite"/>
    </source>
</evidence>
<protein>
    <submittedName>
        <fullName evidence="2">Uncharacterized protein</fullName>
    </submittedName>
</protein>
<evidence type="ECO:0000313" key="2">
    <source>
        <dbReference type="EMBL" id="KAJ1102315.1"/>
    </source>
</evidence>
<dbReference type="AlphaFoldDB" id="A0AAV7MF05"/>
<keyword evidence="3" id="KW-1185">Reference proteome</keyword>
<organism evidence="2 3">
    <name type="scientific">Pleurodeles waltl</name>
    <name type="common">Iberian ribbed newt</name>
    <dbReference type="NCBI Taxonomy" id="8319"/>
    <lineage>
        <taxon>Eukaryota</taxon>
        <taxon>Metazoa</taxon>
        <taxon>Chordata</taxon>
        <taxon>Craniata</taxon>
        <taxon>Vertebrata</taxon>
        <taxon>Euteleostomi</taxon>
        <taxon>Amphibia</taxon>
        <taxon>Batrachia</taxon>
        <taxon>Caudata</taxon>
        <taxon>Salamandroidea</taxon>
        <taxon>Salamandridae</taxon>
        <taxon>Pleurodelinae</taxon>
        <taxon>Pleurodeles</taxon>
    </lineage>
</organism>
<dbReference type="EMBL" id="JANPWB010000014">
    <property type="protein sequence ID" value="KAJ1102315.1"/>
    <property type="molecule type" value="Genomic_DNA"/>
</dbReference>
<name>A0AAV7MF05_PLEWA</name>
<sequence length="125" mass="14127">MVFGFLPKHEHQDQKARDIPEWPAQRILYQAELCIWRSPHPFDLPGTAHSRRHNRLREGKESDQETCADTSTCQRGTTSETHPKDLTQHSRTHSSHGRTSIICPAGHLPAVSPPQCLLPGTPDHQ</sequence>
<accession>A0AAV7MF05</accession>